<protein>
    <submittedName>
        <fullName evidence="1">Uncharacterized protein</fullName>
    </submittedName>
</protein>
<gene>
    <name evidence="1" type="ORF">LR48_Vigan01g153700</name>
</gene>
<sequence>MSMTTRPFRHYTWKKARQIPSGEYTSDEVVGVARRIGREDILAVVIGHTEHLECVCGVGKFVGIHQFFGLLSTHHSKGHVNEEVFKSIKKEIIQEMR</sequence>
<name>A0A0L9TNF3_PHAAN</name>
<organism evidence="1 2">
    <name type="scientific">Phaseolus angularis</name>
    <name type="common">Azuki bean</name>
    <name type="synonym">Vigna angularis</name>
    <dbReference type="NCBI Taxonomy" id="3914"/>
    <lineage>
        <taxon>Eukaryota</taxon>
        <taxon>Viridiplantae</taxon>
        <taxon>Streptophyta</taxon>
        <taxon>Embryophyta</taxon>
        <taxon>Tracheophyta</taxon>
        <taxon>Spermatophyta</taxon>
        <taxon>Magnoliopsida</taxon>
        <taxon>eudicotyledons</taxon>
        <taxon>Gunneridae</taxon>
        <taxon>Pentapetalae</taxon>
        <taxon>rosids</taxon>
        <taxon>fabids</taxon>
        <taxon>Fabales</taxon>
        <taxon>Fabaceae</taxon>
        <taxon>Papilionoideae</taxon>
        <taxon>50 kb inversion clade</taxon>
        <taxon>NPAAA clade</taxon>
        <taxon>indigoferoid/millettioid clade</taxon>
        <taxon>Phaseoleae</taxon>
        <taxon>Vigna</taxon>
    </lineage>
</organism>
<accession>A0A0L9TNF3</accession>
<dbReference type="AlphaFoldDB" id="A0A0L9TNF3"/>
<proteinExistence type="predicted"/>
<reference evidence="2" key="1">
    <citation type="journal article" date="2015" name="Proc. Natl. Acad. Sci. U.S.A.">
        <title>Genome sequencing of adzuki bean (Vigna angularis) provides insight into high starch and low fat accumulation and domestication.</title>
        <authorList>
            <person name="Yang K."/>
            <person name="Tian Z."/>
            <person name="Chen C."/>
            <person name="Luo L."/>
            <person name="Zhao B."/>
            <person name="Wang Z."/>
            <person name="Yu L."/>
            <person name="Li Y."/>
            <person name="Sun Y."/>
            <person name="Li W."/>
            <person name="Chen Y."/>
            <person name="Li Y."/>
            <person name="Zhang Y."/>
            <person name="Ai D."/>
            <person name="Zhao J."/>
            <person name="Shang C."/>
            <person name="Ma Y."/>
            <person name="Wu B."/>
            <person name="Wang M."/>
            <person name="Gao L."/>
            <person name="Sun D."/>
            <person name="Zhang P."/>
            <person name="Guo F."/>
            <person name="Wang W."/>
            <person name="Li Y."/>
            <person name="Wang J."/>
            <person name="Varshney R.K."/>
            <person name="Wang J."/>
            <person name="Ling H.Q."/>
            <person name="Wan P."/>
        </authorList>
    </citation>
    <scope>NUCLEOTIDE SEQUENCE</scope>
    <source>
        <strain evidence="2">cv. Jingnong 6</strain>
    </source>
</reference>
<dbReference type="Gramene" id="KOM31981">
    <property type="protein sequence ID" value="KOM31981"/>
    <property type="gene ID" value="LR48_Vigan01g153700"/>
</dbReference>
<evidence type="ECO:0000313" key="2">
    <source>
        <dbReference type="Proteomes" id="UP000053144"/>
    </source>
</evidence>
<dbReference type="Proteomes" id="UP000053144">
    <property type="component" value="Chromosome 1"/>
</dbReference>
<dbReference type="EMBL" id="CM003371">
    <property type="protein sequence ID" value="KOM31981.1"/>
    <property type="molecule type" value="Genomic_DNA"/>
</dbReference>
<evidence type="ECO:0000313" key="1">
    <source>
        <dbReference type="EMBL" id="KOM31981.1"/>
    </source>
</evidence>